<keyword evidence="12 13" id="KW-0472">Membrane</keyword>
<name>A0ABV8JWQ2_9BACL</name>
<evidence type="ECO:0000256" key="10">
    <source>
        <dbReference type="ARBA" id="ARBA00022989"/>
    </source>
</evidence>
<evidence type="ECO:0000256" key="11">
    <source>
        <dbReference type="ARBA" id="ARBA00023012"/>
    </source>
</evidence>
<evidence type="ECO:0000256" key="7">
    <source>
        <dbReference type="ARBA" id="ARBA00022741"/>
    </source>
</evidence>
<gene>
    <name evidence="15" type="ORF">ACFOZ8_04030</name>
</gene>
<keyword evidence="6 13" id="KW-0812">Transmembrane</keyword>
<dbReference type="RefSeq" id="WP_377717522.1">
    <property type="nucleotide sequence ID" value="NZ_JBHSAM010000013.1"/>
</dbReference>
<evidence type="ECO:0000313" key="15">
    <source>
        <dbReference type="EMBL" id="MFC4098819.1"/>
    </source>
</evidence>
<dbReference type="Gene3D" id="1.10.287.130">
    <property type="match status" value="1"/>
</dbReference>
<sequence>MRRRLGWRKKERPGDIIRRTRWRLTAQYSLLLLLLLGLFAGAAYSLLEASARSEQESSVQALLEDEFRLISEHDGNTRGKGFMAEMDDYFAVGGDQAFYYWIDAQGSLLFGDENQSGLREQALQSFRQWNDGEDEPRVIELRAQSRLRRDRDARQEGGERTPYLVASRTMSAGGREVGTLFVGIDISSQERMLRSAAFVLGGLTLVFGIAAVYISHLMSKRAMAPIERSLARQREFVADASHELRTPLSVLLASIEALGMSAPPSSGRGEADRFAARTLGYMKEEVKGMTRLVGDLLHLARTDSGAAQLRLEWFDLSASAERTLQGMTPLFEAKSMPLAFHAPEQLPVYGDEQRLMQLLVILLDNALKYSPSGSPVQVTIAEERTRQQRAVMLSVADRGAGIRPEDQARIFERFYREDKARSRQHGGHGLGLAIAKQITDACGGTIRVKSAPDEGSTFTVRMPAEFR</sequence>
<protein>
    <recommendedName>
        <fullName evidence="3">histidine kinase</fullName>
        <ecNumber evidence="3">2.7.13.3</ecNumber>
    </recommendedName>
</protein>
<dbReference type="InterPro" id="IPR036097">
    <property type="entry name" value="HisK_dim/P_sf"/>
</dbReference>
<accession>A0ABV8JWQ2</accession>
<keyword evidence="11" id="KW-0902">Two-component regulatory system</keyword>
<reference evidence="16" key="1">
    <citation type="journal article" date="2019" name="Int. J. Syst. Evol. Microbiol.">
        <title>The Global Catalogue of Microorganisms (GCM) 10K type strain sequencing project: providing services to taxonomists for standard genome sequencing and annotation.</title>
        <authorList>
            <consortium name="The Broad Institute Genomics Platform"/>
            <consortium name="The Broad Institute Genome Sequencing Center for Infectious Disease"/>
            <person name="Wu L."/>
            <person name="Ma J."/>
        </authorList>
    </citation>
    <scope>NUCLEOTIDE SEQUENCE [LARGE SCALE GENOMIC DNA]</scope>
    <source>
        <strain evidence="16">IBRC-M 10987</strain>
    </source>
</reference>
<dbReference type="SMART" id="SM00387">
    <property type="entry name" value="HATPase_c"/>
    <property type="match status" value="1"/>
</dbReference>
<keyword evidence="7" id="KW-0547">Nucleotide-binding</keyword>
<evidence type="ECO:0000256" key="13">
    <source>
        <dbReference type="SAM" id="Phobius"/>
    </source>
</evidence>
<dbReference type="InterPro" id="IPR003594">
    <property type="entry name" value="HATPase_dom"/>
</dbReference>
<dbReference type="EMBL" id="JBHSAM010000013">
    <property type="protein sequence ID" value="MFC4098819.1"/>
    <property type="molecule type" value="Genomic_DNA"/>
</dbReference>
<dbReference type="Gene3D" id="3.30.565.10">
    <property type="entry name" value="Histidine kinase-like ATPase, C-terminal domain"/>
    <property type="match status" value="1"/>
</dbReference>
<dbReference type="SUPFAM" id="SSF55874">
    <property type="entry name" value="ATPase domain of HSP90 chaperone/DNA topoisomerase II/histidine kinase"/>
    <property type="match status" value="1"/>
</dbReference>
<keyword evidence="9" id="KW-0067">ATP-binding</keyword>
<evidence type="ECO:0000256" key="5">
    <source>
        <dbReference type="ARBA" id="ARBA00022679"/>
    </source>
</evidence>
<dbReference type="Pfam" id="PF02518">
    <property type="entry name" value="HATPase_c"/>
    <property type="match status" value="1"/>
</dbReference>
<dbReference type="CDD" id="cd00082">
    <property type="entry name" value="HisKA"/>
    <property type="match status" value="1"/>
</dbReference>
<keyword evidence="4" id="KW-0597">Phosphoprotein</keyword>
<dbReference type="InterPro" id="IPR005467">
    <property type="entry name" value="His_kinase_dom"/>
</dbReference>
<comment type="caution">
    <text evidence="15">The sequence shown here is derived from an EMBL/GenBank/DDBJ whole genome shotgun (WGS) entry which is preliminary data.</text>
</comment>
<dbReference type="PROSITE" id="PS50109">
    <property type="entry name" value="HIS_KIN"/>
    <property type="match status" value="1"/>
</dbReference>
<dbReference type="PANTHER" id="PTHR45436:SF5">
    <property type="entry name" value="SENSOR HISTIDINE KINASE TRCS"/>
    <property type="match status" value="1"/>
</dbReference>
<keyword evidence="16" id="KW-1185">Reference proteome</keyword>
<proteinExistence type="predicted"/>
<dbReference type="CDD" id="cd00075">
    <property type="entry name" value="HATPase"/>
    <property type="match status" value="1"/>
</dbReference>
<keyword evidence="5" id="KW-0808">Transferase</keyword>
<dbReference type="InterPro" id="IPR036890">
    <property type="entry name" value="HATPase_C_sf"/>
</dbReference>
<dbReference type="SUPFAM" id="SSF47384">
    <property type="entry name" value="Homodimeric domain of signal transducing histidine kinase"/>
    <property type="match status" value="1"/>
</dbReference>
<organism evidence="15 16">
    <name type="scientific">Paenibacillus xanthanilyticus</name>
    <dbReference type="NCBI Taxonomy" id="1783531"/>
    <lineage>
        <taxon>Bacteria</taxon>
        <taxon>Bacillati</taxon>
        <taxon>Bacillota</taxon>
        <taxon>Bacilli</taxon>
        <taxon>Bacillales</taxon>
        <taxon>Paenibacillaceae</taxon>
        <taxon>Paenibacillus</taxon>
    </lineage>
</organism>
<evidence type="ECO:0000256" key="8">
    <source>
        <dbReference type="ARBA" id="ARBA00022777"/>
    </source>
</evidence>
<evidence type="ECO:0000256" key="6">
    <source>
        <dbReference type="ARBA" id="ARBA00022692"/>
    </source>
</evidence>
<feature type="transmembrane region" description="Helical" evidence="13">
    <location>
        <begin position="196"/>
        <end position="214"/>
    </location>
</feature>
<comment type="catalytic activity">
    <reaction evidence="1">
        <text>ATP + protein L-histidine = ADP + protein N-phospho-L-histidine.</text>
        <dbReference type="EC" id="2.7.13.3"/>
    </reaction>
</comment>
<dbReference type="Pfam" id="PF00512">
    <property type="entry name" value="HisKA"/>
    <property type="match status" value="1"/>
</dbReference>
<comment type="subcellular location">
    <subcellularLocation>
        <location evidence="2">Membrane</location>
    </subcellularLocation>
</comment>
<keyword evidence="8 15" id="KW-0418">Kinase</keyword>
<evidence type="ECO:0000256" key="3">
    <source>
        <dbReference type="ARBA" id="ARBA00012438"/>
    </source>
</evidence>
<dbReference type="InterPro" id="IPR003661">
    <property type="entry name" value="HisK_dim/P_dom"/>
</dbReference>
<dbReference type="PRINTS" id="PR00344">
    <property type="entry name" value="BCTRLSENSOR"/>
</dbReference>
<dbReference type="SMART" id="SM00388">
    <property type="entry name" value="HisKA"/>
    <property type="match status" value="1"/>
</dbReference>
<dbReference type="PANTHER" id="PTHR45436">
    <property type="entry name" value="SENSOR HISTIDINE KINASE YKOH"/>
    <property type="match status" value="1"/>
</dbReference>
<evidence type="ECO:0000256" key="4">
    <source>
        <dbReference type="ARBA" id="ARBA00022553"/>
    </source>
</evidence>
<dbReference type="Proteomes" id="UP001595715">
    <property type="component" value="Unassembled WGS sequence"/>
</dbReference>
<dbReference type="GO" id="GO:0016301">
    <property type="term" value="F:kinase activity"/>
    <property type="evidence" value="ECO:0007669"/>
    <property type="project" value="UniProtKB-KW"/>
</dbReference>
<dbReference type="InterPro" id="IPR050428">
    <property type="entry name" value="TCS_sensor_his_kinase"/>
</dbReference>
<evidence type="ECO:0000256" key="1">
    <source>
        <dbReference type="ARBA" id="ARBA00000085"/>
    </source>
</evidence>
<dbReference type="EC" id="2.7.13.3" evidence="3"/>
<dbReference type="InterPro" id="IPR004358">
    <property type="entry name" value="Sig_transdc_His_kin-like_C"/>
</dbReference>
<evidence type="ECO:0000256" key="9">
    <source>
        <dbReference type="ARBA" id="ARBA00022840"/>
    </source>
</evidence>
<keyword evidence="10 13" id="KW-1133">Transmembrane helix</keyword>
<evidence type="ECO:0000313" key="16">
    <source>
        <dbReference type="Proteomes" id="UP001595715"/>
    </source>
</evidence>
<evidence type="ECO:0000259" key="14">
    <source>
        <dbReference type="PROSITE" id="PS50109"/>
    </source>
</evidence>
<feature type="domain" description="Histidine kinase" evidence="14">
    <location>
        <begin position="239"/>
        <end position="466"/>
    </location>
</feature>
<evidence type="ECO:0000256" key="12">
    <source>
        <dbReference type="ARBA" id="ARBA00023136"/>
    </source>
</evidence>
<evidence type="ECO:0000256" key="2">
    <source>
        <dbReference type="ARBA" id="ARBA00004370"/>
    </source>
</evidence>